<dbReference type="Pfam" id="PF00076">
    <property type="entry name" value="RRM_1"/>
    <property type="match status" value="2"/>
</dbReference>
<evidence type="ECO:0000256" key="3">
    <source>
        <dbReference type="ARBA" id="ARBA00022884"/>
    </source>
</evidence>
<reference evidence="4" key="2">
    <citation type="submission" date="2015-10" db="EMBL/GenBank/DDBJ databases">
        <authorList>
            <person name="Gilbert D.G."/>
        </authorList>
    </citation>
    <scope>NUCLEOTIDE SEQUENCE</scope>
</reference>
<accession>A0A0P5N446</accession>
<dbReference type="InterPro" id="IPR002343">
    <property type="entry name" value="Hud_Sxl_RNA"/>
</dbReference>
<protein>
    <submittedName>
        <fullName evidence="4">RNA-binding protein</fullName>
    </submittedName>
</protein>
<evidence type="ECO:0000313" key="4">
    <source>
        <dbReference type="EMBL" id="JAI84957.1"/>
    </source>
</evidence>
<dbReference type="InterPro" id="IPR000504">
    <property type="entry name" value="RRM_dom"/>
</dbReference>
<keyword evidence="2" id="KW-0677">Repeat</keyword>
<dbReference type="AlphaFoldDB" id="A0A0P5N446"/>
<dbReference type="GO" id="GO:1990904">
    <property type="term" value="C:ribonucleoprotein complex"/>
    <property type="evidence" value="ECO:0007669"/>
    <property type="project" value="InterPro"/>
</dbReference>
<evidence type="ECO:0000256" key="1">
    <source>
        <dbReference type="ARBA" id="ARBA00006266"/>
    </source>
</evidence>
<keyword evidence="3" id="KW-0694">RNA-binding</keyword>
<dbReference type="EMBL" id="GDIP01238444">
    <property type="protein sequence ID" value="JAI84957.1"/>
    <property type="molecule type" value="Transcribed_RNA"/>
</dbReference>
<dbReference type="FunFam" id="3.30.70.330:FF:000006">
    <property type="entry name" value="ELAV-like 3"/>
    <property type="match status" value="1"/>
</dbReference>
<dbReference type="Gene3D" id="3.30.70.330">
    <property type="match status" value="2"/>
</dbReference>
<organism evidence="4">
    <name type="scientific">Daphnia magna</name>
    <dbReference type="NCBI Taxonomy" id="35525"/>
    <lineage>
        <taxon>Eukaryota</taxon>
        <taxon>Metazoa</taxon>
        <taxon>Ecdysozoa</taxon>
        <taxon>Arthropoda</taxon>
        <taxon>Crustacea</taxon>
        <taxon>Branchiopoda</taxon>
        <taxon>Diplostraca</taxon>
        <taxon>Cladocera</taxon>
        <taxon>Anomopoda</taxon>
        <taxon>Daphniidae</taxon>
        <taxon>Daphnia</taxon>
    </lineage>
</organism>
<proteinExistence type="inferred from homology"/>
<dbReference type="CDD" id="cd12377">
    <property type="entry name" value="RRM3_Hu"/>
    <property type="match status" value="1"/>
</dbReference>
<sequence>MHIMPCFFEIFTKYYFLIAIVIDSLPMQVSFARPSSENIKGANLYVSGIPKTMCQSELETLFAPFGRIITSRILCDSITAAGLSKGVGFIRFDTRGEAERAIEKLNGTVPQGATEPITVKFANNPSNSTKGLAPLAAYLPEFSSGAAAAAAAALGVRRFGGPIHPTGRLRYIPLSPLARGGAAWQPMGVTGVNDGVGVNEMSITDLSEGARTPSSAGKAVLALNKGLQRFSPLAGDILASPLLPGAAAAAAAAAAGAAIPGTGWCIFVYNLAPDTEESVLWQLFGPFGAVQSVKVIRDLQTNKCKGFGFVTMTNYDEALVAIQSLNGYTLGNRVLQVSFKTAGSSTGRPSKA</sequence>
<dbReference type="SMART" id="SM00360">
    <property type="entry name" value="RRM"/>
    <property type="match status" value="2"/>
</dbReference>
<dbReference type="PRINTS" id="PR00961">
    <property type="entry name" value="HUDSXLRNA"/>
</dbReference>
<dbReference type="GO" id="GO:0005634">
    <property type="term" value="C:nucleus"/>
    <property type="evidence" value="ECO:0007669"/>
    <property type="project" value="UniProtKB-ARBA"/>
</dbReference>
<dbReference type="SUPFAM" id="SSF54928">
    <property type="entry name" value="RNA-binding domain, RBD"/>
    <property type="match status" value="2"/>
</dbReference>
<name>A0A0P5N446_9CRUS</name>
<dbReference type="PROSITE" id="PS50102">
    <property type="entry name" value="RRM"/>
    <property type="match status" value="2"/>
</dbReference>
<comment type="similarity">
    <text evidence="1">Belongs to the RRM elav family.</text>
</comment>
<evidence type="ECO:0000256" key="2">
    <source>
        <dbReference type="ARBA" id="ARBA00022737"/>
    </source>
</evidence>
<dbReference type="CDD" id="cd12652">
    <property type="entry name" value="RRM2_Hu"/>
    <property type="match status" value="1"/>
</dbReference>
<dbReference type="PANTHER" id="PTHR10352">
    <property type="entry name" value="EUKARYOTIC TRANSLATION INITIATION FACTOR 3 SUBUNIT G"/>
    <property type="match status" value="1"/>
</dbReference>
<dbReference type="GO" id="GO:0050686">
    <property type="term" value="P:negative regulation of mRNA processing"/>
    <property type="evidence" value="ECO:0007669"/>
    <property type="project" value="UniProtKB-ARBA"/>
</dbReference>
<dbReference type="NCBIfam" id="TIGR01661">
    <property type="entry name" value="ELAV_HUD_SF"/>
    <property type="match status" value="1"/>
</dbReference>
<dbReference type="InterPro" id="IPR012677">
    <property type="entry name" value="Nucleotide-bd_a/b_plait_sf"/>
</dbReference>
<dbReference type="FunFam" id="3.30.70.330:FF:000205">
    <property type="entry name" value="Sex lethal, isoform B"/>
    <property type="match status" value="1"/>
</dbReference>
<dbReference type="InterPro" id="IPR035979">
    <property type="entry name" value="RBD_domain_sf"/>
</dbReference>
<dbReference type="InterPro" id="IPR006548">
    <property type="entry name" value="ELAD_HU_SF"/>
</dbReference>
<reference evidence="4" key="1">
    <citation type="submission" date="2015-10" db="EMBL/GenBank/DDBJ databases">
        <title>Daphnia magna gene sets from two clonal populations assembled and annotated with EvidentialGene.</title>
        <authorList>
            <person name="Gilbert D."/>
            <person name="Podicheti R."/>
            <person name="Orsini L."/>
            <person name="Colbourne J."/>
            <person name="Pfrender M."/>
        </authorList>
    </citation>
    <scope>NUCLEOTIDE SEQUENCE</scope>
</reference>
<dbReference type="OrthoDB" id="266020at2759"/>
<dbReference type="GO" id="GO:0008266">
    <property type="term" value="F:poly(U) RNA binding"/>
    <property type="evidence" value="ECO:0007669"/>
    <property type="project" value="UniProtKB-ARBA"/>
</dbReference>